<dbReference type="GO" id="GO:0003677">
    <property type="term" value="F:DNA binding"/>
    <property type="evidence" value="ECO:0007669"/>
    <property type="project" value="InterPro"/>
</dbReference>
<protein>
    <submittedName>
        <fullName evidence="2">Transcriptional regulator, XRE family</fullName>
    </submittedName>
</protein>
<dbReference type="STRING" id="156889.Mmc1_2302"/>
<dbReference type="CDD" id="cd00093">
    <property type="entry name" value="HTH_XRE"/>
    <property type="match status" value="1"/>
</dbReference>
<dbReference type="PROSITE" id="PS50943">
    <property type="entry name" value="HTH_CROC1"/>
    <property type="match status" value="1"/>
</dbReference>
<dbReference type="eggNOG" id="COG3636">
    <property type="taxonomic scope" value="Bacteria"/>
</dbReference>
<dbReference type="Gene3D" id="1.10.260.40">
    <property type="entry name" value="lambda repressor-like DNA-binding domains"/>
    <property type="match status" value="1"/>
</dbReference>
<feature type="domain" description="HTH cro/C1-type" evidence="1">
    <location>
        <begin position="84"/>
        <end position="126"/>
    </location>
</feature>
<organism evidence="2 3">
    <name type="scientific">Magnetococcus marinus (strain ATCC BAA-1437 / JCM 17883 / MC-1)</name>
    <dbReference type="NCBI Taxonomy" id="156889"/>
    <lineage>
        <taxon>Bacteria</taxon>
        <taxon>Pseudomonadati</taxon>
        <taxon>Pseudomonadota</taxon>
        <taxon>Magnetococcia</taxon>
        <taxon>Magnetococcales</taxon>
        <taxon>Magnetococcaceae</taxon>
        <taxon>Magnetococcus</taxon>
    </lineage>
</organism>
<reference evidence="2 3" key="2">
    <citation type="journal article" date="2012" name="Int. J. Syst. Evol. Microbiol.">
        <title>Magnetococcus marinus gen. nov., sp. nov., a marine, magnetotactic bacterium that represents a novel lineage (Magnetococcaceae fam. nov.; Magnetococcales ord. nov.) at the base of the Alphaproteobacteria.</title>
        <authorList>
            <person name="Bazylinski D.A."/>
            <person name="Williams T.J."/>
            <person name="Lefevre C.T."/>
            <person name="Berg R.J."/>
            <person name="Zhang C.L."/>
            <person name="Bowser S.S."/>
            <person name="Dean A.J."/>
            <person name="Beveridge T.J."/>
        </authorList>
    </citation>
    <scope>NUCLEOTIDE SEQUENCE [LARGE SCALE GENOMIC DNA]</scope>
    <source>
        <strain evidence="3">ATCC BAA-1437 / JCM 17883 / MC-1</strain>
    </source>
</reference>
<dbReference type="InterPro" id="IPR001387">
    <property type="entry name" value="Cro/C1-type_HTH"/>
</dbReference>
<dbReference type="SMART" id="SM00530">
    <property type="entry name" value="HTH_XRE"/>
    <property type="match status" value="1"/>
</dbReference>
<dbReference type="AlphaFoldDB" id="A0LA09"/>
<gene>
    <name evidence="2" type="ordered locus">Mmc1_2302</name>
</gene>
<dbReference type="Pfam" id="PF01381">
    <property type="entry name" value="HTH_3"/>
    <property type="match status" value="1"/>
</dbReference>
<name>A0LA09_MAGMM</name>
<dbReference type="Proteomes" id="UP000002586">
    <property type="component" value="Chromosome"/>
</dbReference>
<dbReference type="InterPro" id="IPR010982">
    <property type="entry name" value="Lambda_DNA-bd_dom_sf"/>
</dbReference>
<evidence type="ECO:0000313" key="2">
    <source>
        <dbReference type="EMBL" id="ABK44802.1"/>
    </source>
</evidence>
<dbReference type="HOGENOM" id="CLU_1203658_0_0_5"/>
<sequence length="230" mass="25158">MPVAPPFMWRSFIAHDISIKRIELSAYSGSQKKLIQTPFNKSKHMKKSSSLTLTQDPKPHALNGHMVGLGMRIAQVAEAVGGKKKLSELIDISEAHLYRYISGKSQPTVGPLLAIARAANVSIDWLVTGAVHPLNTPFNKSISSSGGRGNKQGNGVKGYPEIDPQMLLTTLQSLENYTQTQAQNLRPGVLHDLLLAVCKQHVDRLRASAGINNPHQLDIKAFEETIRLAL</sequence>
<dbReference type="EMBL" id="CP000471">
    <property type="protein sequence ID" value="ABK44802.1"/>
    <property type="molecule type" value="Genomic_DNA"/>
</dbReference>
<evidence type="ECO:0000259" key="1">
    <source>
        <dbReference type="PROSITE" id="PS50943"/>
    </source>
</evidence>
<proteinExistence type="predicted"/>
<dbReference type="SUPFAM" id="SSF47413">
    <property type="entry name" value="lambda repressor-like DNA-binding domains"/>
    <property type="match status" value="1"/>
</dbReference>
<evidence type="ECO:0000313" key="3">
    <source>
        <dbReference type="Proteomes" id="UP000002586"/>
    </source>
</evidence>
<reference evidence="3" key="1">
    <citation type="journal article" date="2009" name="Appl. Environ. Microbiol.">
        <title>Complete genome sequence of the chemolithoautotrophic marine magnetotactic coccus strain MC-1.</title>
        <authorList>
            <person name="Schubbe S."/>
            <person name="Williams T.J."/>
            <person name="Xie G."/>
            <person name="Kiss H.E."/>
            <person name="Brettin T.S."/>
            <person name="Martinez D."/>
            <person name="Ross C.A."/>
            <person name="Schuler D."/>
            <person name="Cox B.L."/>
            <person name="Nealson K.H."/>
            <person name="Bazylinski D.A."/>
        </authorList>
    </citation>
    <scope>NUCLEOTIDE SEQUENCE [LARGE SCALE GENOMIC DNA]</scope>
    <source>
        <strain evidence="3">ATCC BAA-1437 / JCM 17883 / MC-1</strain>
    </source>
</reference>
<keyword evidence="3" id="KW-1185">Reference proteome</keyword>
<dbReference type="KEGG" id="mgm:Mmc1_2302"/>
<accession>A0LA09</accession>